<dbReference type="InterPro" id="IPR029787">
    <property type="entry name" value="Nucleotide_cyclase"/>
</dbReference>
<feature type="domain" description="GGDEF" evidence="2">
    <location>
        <begin position="246"/>
        <end position="379"/>
    </location>
</feature>
<dbReference type="InterPro" id="IPR000160">
    <property type="entry name" value="GGDEF_dom"/>
</dbReference>
<dbReference type="Gene3D" id="3.30.70.270">
    <property type="match status" value="1"/>
</dbReference>
<dbReference type="EMBL" id="CP070872">
    <property type="protein sequence ID" value="QSE76984.1"/>
    <property type="molecule type" value="Genomic_DNA"/>
</dbReference>
<evidence type="ECO:0000259" key="2">
    <source>
        <dbReference type="PROSITE" id="PS50887"/>
    </source>
</evidence>
<dbReference type="GO" id="GO:0052621">
    <property type="term" value="F:diguanylate cyclase activity"/>
    <property type="evidence" value="ECO:0007669"/>
    <property type="project" value="TreeGrafter"/>
</dbReference>
<evidence type="ECO:0000313" key="5">
    <source>
        <dbReference type="Proteomes" id="UP000663608"/>
    </source>
</evidence>
<dbReference type="Pfam" id="PF00990">
    <property type="entry name" value="GGDEF"/>
    <property type="match status" value="1"/>
</dbReference>
<accession>A0AA45KGT1</accession>
<evidence type="ECO:0000313" key="3">
    <source>
        <dbReference type="EMBL" id="QSE76714.1"/>
    </source>
</evidence>
<dbReference type="PANTHER" id="PTHR45138:SF9">
    <property type="entry name" value="DIGUANYLATE CYCLASE DGCM-RELATED"/>
    <property type="match status" value="1"/>
</dbReference>
<dbReference type="SUPFAM" id="SSF55073">
    <property type="entry name" value="Nucleotide cyclase"/>
    <property type="match status" value="1"/>
</dbReference>
<feature type="transmembrane region" description="Helical" evidence="1">
    <location>
        <begin position="12"/>
        <end position="34"/>
    </location>
</feature>
<dbReference type="PANTHER" id="PTHR45138">
    <property type="entry name" value="REGULATORY COMPONENTS OF SENSORY TRANSDUCTION SYSTEM"/>
    <property type="match status" value="1"/>
</dbReference>
<feature type="transmembrane region" description="Helical" evidence="1">
    <location>
        <begin position="121"/>
        <end position="142"/>
    </location>
</feature>
<name>A0AA45KGT1_9LACT</name>
<dbReference type="PROSITE" id="PS50887">
    <property type="entry name" value="GGDEF"/>
    <property type="match status" value="1"/>
</dbReference>
<dbReference type="NCBIfam" id="TIGR00254">
    <property type="entry name" value="GGDEF"/>
    <property type="match status" value="1"/>
</dbReference>
<dbReference type="KEGG" id="lti:JW886_01590"/>
<feature type="transmembrane region" description="Helical" evidence="1">
    <location>
        <begin position="99"/>
        <end position="115"/>
    </location>
</feature>
<dbReference type="SMART" id="SM00267">
    <property type="entry name" value="GGDEF"/>
    <property type="match status" value="1"/>
</dbReference>
<evidence type="ECO:0000256" key="1">
    <source>
        <dbReference type="SAM" id="Phobius"/>
    </source>
</evidence>
<keyword evidence="1" id="KW-0472">Membrane</keyword>
<dbReference type="InterPro" id="IPR043128">
    <property type="entry name" value="Rev_trsase/Diguanyl_cyclase"/>
</dbReference>
<dbReference type="KEGG" id="lti:JW886_09765"/>
<keyword evidence="1" id="KW-1133">Transmembrane helix</keyword>
<proteinExistence type="predicted"/>
<protein>
    <submittedName>
        <fullName evidence="4">GGDEF domain-containing protein</fullName>
    </submittedName>
</protein>
<reference evidence="4 5" key="1">
    <citation type="submission" date="2021-02" db="EMBL/GenBank/DDBJ databases">
        <title>Complete genome sequence of Lactococcus lactis strain K_LL004.</title>
        <authorList>
            <person name="Kim H.B."/>
        </authorList>
    </citation>
    <scope>NUCLEOTIDE SEQUENCE [LARGE SCALE GENOMIC DNA]</scope>
    <source>
        <strain evidence="4 5">K_LL004</strain>
    </source>
</reference>
<dbReference type="EMBL" id="CP070872">
    <property type="protein sequence ID" value="QSE76714.1"/>
    <property type="molecule type" value="Genomic_DNA"/>
</dbReference>
<dbReference type="InterPro" id="IPR050469">
    <property type="entry name" value="Diguanylate_Cyclase"/>
</dbReference>
<organism evidence="4 5">
    <name type="scientific">Lactococcus taiwanensis</name>
    <dbReference type="NCBI Taxonomy" id="1151742"/>
    <lineage>
        <taxon>Bacteria</taxon>
        <taxon>Bacillati</taxon>
        <taxon>Bacillota</taxon>
        <taxon>Bacilli</taxon>
        <taxon>Lactobacillales</taxon>
        <taxon>Streptococcaceae</taxon>
        <taxon>Lactococcus</taxon>
    </lineage>
</organism>
<dbReference type="RefSeq" id="WP_205871998.1">
    <property type="nucleotide sequence ID" value="NZ_CP070872.1"/>
</dbReference>
<dbReference type="Proteomes" id="UP000663608">
    <property type="component" value="Chromosome"/>
</dbReference>
<gene>
    <name evidence="4" type="ORF">JW886_01590</name>
    <name evidence="3" type="ORF">JW886_09765</name>
</gene>
<sequence>MMDLFIEVLGKYFLTKILLIPSILGFIFICKNLLRKSKFTQNKFLIYLFYSLNFTFWLILLKLIFVKIDPNPHVFSIKDISLIFTSILIDYFIVSYYKYIEYTVLPFFVVFYFAYLKEYGFTLQSFIVVWLALASFWFLLLLVSKKRVDIIQNIPRLLLVSLILVLVLLLIISSQFSINFLYALTLFGKVFILLCITKIIFNEIASIIEEYSKYKEYTYIDELTGVYNRRKFDETFKEILSSDTINKFSLVLFDVDSFKQINDKYGHLSGDIVLRDISYLVEKHLRENEENGQLFRFGGDEFFIIFRNRSGNEVKKIMVEIVKKISCTEFQCNSFKIKASISAGIVEATPGVMGKHIISQGDKNLYEAKARGKNQVYLQ</sequence>
<dbReference type="AlphaFoldDB" id="A0AA45KGT1"/>
<keyword evidence="1" id="KW-0812">Transmembrane</keyword>
<keyword evidence="5" id="KW-1185">Reference proteome</keyword>
<evidence type="ECO:0000313" key="4">
    <source>
        <dbReference type="EMBL" id="QSE76984.1"/>
    </source>
</evidence>
<feature type="transmembrane region" description="Helical" evidence="1">
    <location>
        <begin position="46"/>
        <end position="68"/>
    </location>
</feature>
<feature type="transmembrane region" description="Helical" evidence="1">
    <location>
        <begin position="180"/>
        <end position="201"/>
    </location>
</feature>
<dbReference type="CDD" id="cd01949">
    <property type="entry name" value="GGDEF"/>
    <property type="match status" value="1"/>
</dbReference>
<feature type="transmembrane region" description="Helical" evidence="1">
    <location>
        <begin position="154"/>
        <end position="174"/>
    </location>
</feature>